<evidence type="ECO:0000256" key="1">
    <source>
        <dbReference type="SAM" id="Phobius"/>
    </source>
</evidence>
<keyword evidence="1" id="KW-0472">Membrane</keyword>
<dbReference type="EMBL" id="CP003066">
    <property type="protein sequence ID" value="AGB19485.1"/>
    <property type="molecule type" value="Genomic_DNA"/>
</dbReference>
<proteinExistence type="predicted"/>
<evidence type="ECO:0000313" key="2">
    <source>
        <dbReference type="EMBL" id="AGB19485.1"/>
    </source>
</evidence>
<keyword evidence="1" id="KW-0812">Transmembrane</keyword>
<dbReference type="CDD" id="cd21808">
    <property type="entry name" value="ABC-2_lan_permease_MutG"/>
    <property type="match status" value="1"/>
</dbReference>
<feature type="transmembrane region" description="Helical" evidence="1">
    <location>
        <begin position="188"/>
        <end position="207"/>
    </location>
</feature>
<gene>
    <name evidence="2" type="ORF">Thethe_01872</name>
</gene>
<dbReference type="PATRIC" id="fig|698948.3.peg.1870"/>
<dbReference type="InterPro" id="IPR022294">
    <property type="entry name" value="ABC-transptr_permeasesu"/>
</dbReference>
<organism evidence="2 3">
    <name type="scientific">Thermoanaerobacterium thermosaccharolyticum M0795</name>
    <dbReference type="NCBI Taxonomy" id="698948"/>
    <lineage>
        <taxon>Bacteria</taxon>
        <taxon>Bacillati</taxon>
        <taxon>Bacillota</taxon>
        <taxon>Clostridia</taxon>
        <taxon>Thermoanaerobacterales</taxon>
        <taxon>Thermoanaerobacteraceae</taxon>
        <taxon>Thermoanaerobacterium</taxon>
    </lineage>
</organism>
<feature type="transmembrane region" description="Helical" evidence="1">
    <location>
        <begin position="130"/>
        <end position="150"/>
    </location>
</feature>
<reference evidence="2 3" key="1">
    <citation type="submission" date="2012-03" db="EMBL/GenBank/DDBJ databases">
        <title>Complete sequence of chromosome of Thermoanaerobacterium thermosaccharolyticum M0795.</title>
        <authorList>
            <consortium name="US DOE Joint Genome Institute"/>
            <person name="Lucas S."/>
            <person name="Han J."/>
            <person name="Lapidus A."/>
            <person name="Cheng J.-F."/>
            <person name="Goodwin L."/>
            <person name="Pitluck S."/>
            <person name="Peters L."/>
            <person name="Teshima H."/>
            <person name="Detter J.C."/>
            <person name="Han C."/>
            <person name="Tapia R."/>
            <person name="Land M."/>
            <person name="Hauser L."/>
            <person name="Kyrpides N."/>
            <person name="Ivanova N."/>
            <person name="Pagani I."/>
            <person name="Feinberg L."/>
            <person name="Folden J."/>
            <person name="Hogsett D."/>
            <person name="Shaw J."/>
            <person name="Woyke T."/>
        </authorList>
    </citation>
    <scope>NUCLEOTIDE SEQUENCE [LARGE SCALE GENOMIC DNA]</scope>
    <source>
        <strain evidence="2 3">M0795</strain>
    </source>
</reference>
<feature type="transmembrane region" description="Helical" evidence="1">
    <location>
        <begin position="20"/>
        <end position="38"/>
    </location>
</feature>
<name>L0IIZ4_THETR</name>
<dbReference type="Proteomes" id="UP000010845">
    <property type="component" value="Chromosome"/>
</dbReference>
<sequence>MLKILYSEIIKTKRTPLRYITFLLPVLFSSAFLWYSSVRSLSDFYIHQAFFEIWTAVVVPITAGLLFGLAANQEENAGGFINLFGNNFERSSLYIGKFIIIALSMQISMIISIFIFGIGFDLILCGNFPWVIYISSFILGSIGALSLLSMYMWISFAWGLGASIGFGGFGILVAALMSTNLGDSIWTYIPWAWPVRLSILPGAYLLFTSSMAYPPKIISSGELINQIASGFIFASLFFIFMIVGGIIWFKRWEGRKMYE</sequence>
<feature type="transmembrane region" description="Helical" evidence="1">
    <location>
        <begin position="50"/>
        <end position="71"/>
    </location>
</feature>
<accession>L0IIZ4</accession>
<dbReference type="KEGG" id="tto:Thethe_01872"/>
<feature type="transmembrane region" description="Helical" evidence="1">
    <location>
        <begin position="91"/>
        <end position="118"/>
    </location>
</feature>
<feature type="transmembrane region" description="Helical" evidence="1">
    <location>
        <begin position="227"/>
        <end position="249"/>
    </location>
</feature>
<dbReference type="HOGENOM" id="CLU_077103_0_1_9"/>
<keyword evidence="1" id="KW-1133">Transmembrane helix</keyword>
<dbReference type="NCBIfam" id="TIGR03733">
    <property type="entry name" value="lanti_perm_MutG"/>
    <property type="match status" value="1"/>
</dbReference>
<evidence type="ECO:0000313" key="3">
    <source>
        <dbReference type="Proteomes" id="UP000010845"/>
    </source>
</evidence>
<protein>
    <submittedName>
        <fullName evidence="2">Lantibiotic protection ABC transporter permease subunit, MutG family</fullName>
    </submittedName>
</protein>
<feature type="transmembrane region" description="Helical" evidence="1">
    <location>
        <begin position="156"/>
        <end position="176"/>
    </location>
</feature>
<dbReference type="RefSeq" id="WP_015311989.1">
    <property type="nucleotide sequence ID" value="NC_019970.1"/>
</dbReference>
<dbReference type="Pfam" id="PF12730">
    <property type="entry name" value="ABC2_membrane_4"/>
    <property type="match status" value="1"/>
</dbReference>
<dbReference type="AlphaFoldDB" id="L0IIZ4"/>